<name>A0A0B8P8E1_9VIBR</name>
<accession>A0A0B8P8E1</accession>
<gene>
    <name evidence="1" type="ORF">JCM19232_3764</name>
</gene>
<dbReference type="EMBL" id="BBSA01000002">
    <property type="protein sequence ID" value="GAM60822.1"/>
    <property type="molecule type" value="Genomic_DNA"/>
</dbReference>
<evidence type="ECO:0000313" key="2">
    <source>
        <dbReference type="Proteomes" id="UP000031670"/>
    </source>
</evidence>
<organism evidence="1 2">
    <name type="scientific">Vibrio ishigakensis</name>
    <dbReference type="NCBI Taxonomy" id="1481914"/>
    <lineage>
        <taxon>Bacteria</taxon>
        <taxon>Pseudomonadati</taxon>
        <taxon>Pseudomonadota</taxon>
        <taxon>Gammaproteobacteria</taxon>
        <taxon>Vibrionales</taxon>
        <taxon>Vibrionaceae</taxon>
        <taxon>Vibrio</taxon>
    </lineage>
</organism>
<reference evidence="1 2" key="1">
    <citation type="submission" date="2015-01" db="EMBL/GenBank/DDBJ databases">
        <title>Vibrio sp. C5 JCM 19232 whole genome shotgun sequence.</title>
        <authorList>
            <person name="Sawabe T."/>
            <person name="Meirelles P."/>
            <person name="Feng G."/>
            <person name="Sayaka M."/>
            <person name="Hattori M."/>
            <person name="Ohkuma M."/>
        </authorList>
    </citation>
    <scope>NUCLEOTIDE SEQUENCE [LARGE SCALE GENOMIC DNA]</scope>
    <source>
        <strain evidence="1 2">JCM19232</strain>
    </source>
</reference>
<reference evidence="1 2" key="2">
    <citation type="submission" date="2015-01" db="EMBL/GenBank/DDBJ databases">
        <authorList>
            <consortium name="NBRP consortium"/>
            <person name="Sawabe T."/>
            <person name="Meirelles P."/>
            <person name="Feng G."/>
            <person name="Sayaka M."/>
            <person name="Hattori M."/>
            <person name="Ohkuma M."/>
        </authorList>
    </citation>
    <scope>NUCLEOTIDE SEQUENCE [LARGE SCALE GENOMIC DNA]</scope>
    <source>
        <strain evidence="1 2">JCM19232</strain>
    </source>
</reference>
<evidence type="ECO:0000313" key="1">
    <source>
        <dbReference type="EMBL" id="GAM60822.1"/>
    </source>
</evidence>
<dbReference type="Proteomes" id="UP000031670">
    <property type="component" value="Unassembled WGS sequence"/>
</dbReference>
<comment type="caution">
    <text evidence="1">The sequence shown here is derived from an EMBL/GenBank/DDBJ whole genome shotgun (WGS) entry which is preliminary data.</text>
</comment>
<dbReference type="AlphaFoldDB" id="A0A0B8P8E1"/>
<proteinExistence type="predicted"/>
<protein>
    <submittedName>
        <fullName evidence="1">Uncharacterized protein</fullName>
    </submittedName>
</protein>
<sequence length="80" mass="9357">MNDYLYKHYQGTTLHDIYMQAGGRKPLSCDVFVAAVDYLDIDAFIELFHTVPWEKPQEVQLMIRTEGEVRFKIYTPKISA</sequence>